<comment type="subcellular location">
    <subcellularLocation>
        <location evidence="1">Plastid</location>
        <location evidence="1">Chloroplast membrane</location>
        <topology evidence="1">Multi-pass membrane protein</topology>
    </subcellularLocation>
</comment>
<evidence type="ECO:0000256" key="8">
    <source>
        <dbReference type="ARBA" id="ARBA00023136"/>
    </source>
</evidence>
<keyword evidence="4" id="KW-0934">Plastid</keyword>
<comment type="similarity">
    <text evidence="2">Belongs to the RETICULATA family.</text>
</comment>
<dbReference type="InParanoid" id="A0A2G5E7P6"/>
<feature type="chain" id="PRO_5013895611" evidence="11">
    <location>
        <begin position="29"/>
        <end position="426"/>
    </location>
</feature>
<name>A0A2G5E7P6_AQUCA</name>
<keyword evidence="11" id="KW-0732">Signal</keyword>
<organism evidence="12 13">
    <name type="scientific">Aquilegia coerulea</name>
    <name type="common">Rocky mountain columbine</name>
    <dbReference type="NCBI Taxonomy" id="218851"/>
    <lineage>
        <taxon>Eukaryota</taxon>
        <taxon>Viridiplantae</taxon>
        <taxon>Streptophyta</taxon>
        <taxon>Embryophyta</taxon>
        <taxon>Tracheophyta</taxon>
        <taxon>Spermatophyta</taxon>
        <taxon>Magnoliopsida</taxon>
        <taxon>Ranunculales</taxon>
        <taxon>Ranunculaceae</taxon>
        <taxon>Thalictroideae</taxon>
        <taxon>Aquilegia</taxon>
    </lineage>
</organism>
<feature type="region of interest" description="Disordered" evidence="9">
    <location>
        <begin position="137"/>
        <end position="177"/>
    </location>
</feature>
<evidence type="ECO:0000256" key="7">
    <source>
        <dbReference type="ARBA" id="ARBA00022989"/>
    </source>
</evidence>
<keyword evidence="5 10" id="KW-0812">Transmembrane</keyword>
<feature type="compositionally biased region" description="Gly residues" evidence="9">
    <location>
        <begin position="147"/>
        <end position="171"/>
    </location>
</feature>
<evidence type="ECO:0000256" key="9">
    <source>
        <dbReference type="SAM" id="MobiDB-lite"/>
    </source>
</evidence>
<keyword evidence="13" id="KW-1185">Reference proteome</keyword>
<sequence length="426" mass="45496">MDHSQLKTLATMIIVFLLLLLHNCAVSSRSIINPTSGVISFLSLTDRKKCVYIEELSLVTKTPTPTFSQYLQTPLIMATIAQLRYSPFSSNHHKFISTPRFISNQPISFLSSPISSTITPSPLNLTLSRSANPNIEIKLTSNHDGNDGGIRGGGSDGGGGNGGDNGNGNGKSDGDSGFDDRSSAGILGIFLSGWRSRVSADPQFPFKVLMEELVGVTACLIGDMASRPNFGLNELDFVFSTLIVGSIMNFVLMYILAPTAVSATSSSKLPAIFASCPTSHMFEPGAFTVLDRFGTFVYKGVLFGCVGFAAGLVGTAISNGLIKLRKKLDPDFVTPNKAPPTVLNALTWATHMGLSSNFRYQTLNGIEFVLAKGVPPVVFKVAVVILRCLNNVLGGVSFVTLARLTGSQKVLDTGKTVDEEKEKLVD</sequence>
<dbReference type="FunCoup" id="A0A2G5E7P6">
    <property type="interactions" value="931"/>
</dbReference>
<evidence type="ECO:0000256" key="3">
    <source>
        <dbReference type="ARBA" id="ARBA00022528"/>
    </source>
</evidence>
<proteinExistence type="inferred from homology"/>
<protein>
    <submittedName>
        <fullName evidence="12">Uncharacterized protein</fullName>
    </submittedName>
</protein>
<keyword evidence="8 10" id="KW-0472">Membrane</keyword>
<dbReference type="EMBL" id="KZ305028">
    <property type="protein sequence ID" value="PIA51754.1"/>
    <property type="molecule type" value="Genomic_DNA"/>
</dbReference>
<evidence type="ECO:0000313" key="13">
    <source>
        <dbReference type="Proteomes" id="UP000230069"/>
    </source>
</evidence>
<keyword evidence="3" id="KW-0150">Chloroplast</keyword>
<dbReference type="AlphaFoldDB" id="A0A2G5E7P6"/>
<dbReference type="OrthoDB" id="497268at2759"/>
<feature type="transmembrane region" description="Helical" evidence="10">
    <location>
        <begin position="237"/>
        <end position="257"/>
    </location>
</feature>
<evidence type="ECO:0000256" key="4">
    <source>
        <dbReference type="ARBA" id="ARBA00022640"/>
    </source>
</evidence>
<keyword evidence="6" id="KW-0809">Transit peptide</keyword>
<dbReference type="Pfam" id="PF11891">
    <property type="entry name" value="RETICULATA-like"/>
    <property type="match status" value="1"/>
</dbReference>
<evidence type="ECO:0000256" key="1">
    <source>
        <dbReference type="ARBA" id="ARBA00004508"/>
    </source>
</evidence>
<evidence type="ECO:0000256" key="5">
    <source>
        <dbReference type="ARBA" id="ARBA00022692"/>
    </source>
</evidence>
<gene>
    <name evidence="12" type="ORF">AQUCO_01100551v1</name>
</gene>
<evidence type="ECO:0000256" key="2">
    <source>
        <dbReference type="ARBA" id="ARBA00010793"/>
    </source>
</evidence>
<dbReference type="STRING" id="218851.A0A2G5E7P6"/>
<dbReference type="PANTHER" id="PTHR31620">
    <property type="entry name" value="PROTEIN RETICULATA-RELATED 2, CHLOROPLASTIC-RELATED"/>
    <property type="match status" value="1"/>
</dbReference>
<feature type="signal peptide" evidence="11">
    <location>
        <begin position="1"/>
        <end position="28"/>
    </location>
</feature>
<evidence type="ECO:0000313" key="12">
    <source>
        <dbReference type="EMBL" id="PIA51754.1"/>
    </source>
</evidence>
<accession>A0A2G5E7P6</accession>
<feature type="transmembrane region" description="Helical" evidence="10">
    <location>
        <begin position="296"/>
        <end position="317"/>
    </location>
</feature>
<dbReference type="PANTHER" id="PTHR31620:SF15">
    <property type="entry name" value="PROTEIN RETICULATA-RELATED 2, CHLOROPLASTIC-RELATED"/>
    <property type="match status" value="1"/>
</dbReference>
<evidence type="ECO:0000256" key="11">
    <source>
        <dbReference type="SAM" id="SignalP"/>
    </source>
</evidence>
<evidence type="ECO:0000256" key="6">
    <source>
        <dbReference type="ARBA" id="ARBA00022946"/>
    </source>
</evidence>
<dbReference type="GO" id="GO:0031969">
    <property type="term" value="C:chloroplast membrane"/>
    <property type="evidence" value="ECO:0007669"/>
    <property type="project" value="UniProtKB-SubCell"/>
</dbReference>
<keyword evidence="7 10" id="KW-1133">Transmembrane helix</keyword>
<dbReference type="InterPro" id="IPR021825">
    <property type="entry name" value="RETICULATA-related"/>
</dbReference>
<dbReference type="Proteomes" id="UP000230069">
    <property type="component" value="Unassembled WGS sequence"/>
</dbReference>
<reference evidence="12 13" key="1">
    <citation type="submission" date="2017-09" db="EMBL/GenBank/DDBJ databases">
        <title>WGS assembly of Aquilegia coerulea Goldsmith.</title>
        <authorList>
            <person name="Hodges S."/>
            <person name="Kramer E."/>
            <person name="Nordborg M."/>
            <person name="Tomkins J."/>
            <person name="Borevitz J."/>
            <person name="Derieg N."/>
            <person name="Yan J."/>
            <person name="Mihaltcheva S."/>
            <person name="Hayes R.D."/>
            <person name="Rokhsar D."/>
        </authorList>
    </citation>
    <scope>NUCLEOTIDE SEQUENCE [LARGE SCALE GENOMIC DNA]</scope>
    <source>
        <strain evidence="13">cv. Goldsmith</strain>
    </source>
</reference>
<evidence type="ECO:0000256" key="10">
    <source>
        <dbReference type="SAM" id="Phobius"/>
    </source>
</evidence>